<proteinExistence type="predicted"/>
<keyword evidence="1" id="KW-0677">Repeat</keyword>
<dbReference type="Gene3D" id="3.40.50.300">
    <property type="entry name" value="P-loop containing nucleotide triphosphate hydrolases"/>
    <property type="match status" value="1"/>
</dbReference>
<evidence type="ECO:0000313" key="4">
    <source>
        <dbReference type="Proteomes" id="UP001175228"/>
    </source>
</evidence>
<accession>A0AA39PQA6</accession>
<evidence type="ECO:0000313" key="3">
    <source>
        <dbReference type="EMBL" id="KAK0488060.1"/>
    </source>
</evidence>
<dbReference type="Pfam" id="PF24883">
    <property type="entry name" value="NPHP3_N"/>
    <property type="match status" value="1"/>
</dbReference>
<dbReference type="AlphaFoldDB" id="A0AA39PQA6"/>
<dbReference type="InterPro" id="IPR056884">
    <property type="entry name" value="NPHP3-like_N"/>
</dbReference>
<evidence type="ECO:0000259" key="2">
    <source>
        <dbReference type="Pfam" id="PF24883"/>
    </source>
</evidence>
<dbReference type="Proteomes" id="UP001175228">
    <property type="component" value="Unassembled WGS sequence"/>
</dbReference>
<organism evidence="3 4">
    <name type="scientific">Armillaria luteobubalina</name>
    <dbReference type="NCBI Taxonomy" id="153913"/>
    <lineage>
        <taxon>Eukaryota</taxon>
        <taxon>Fungi</taxon>
        <taxon>Dikarya</taxon>
        <taxon>Basidiomycota</taxon>
        <taxon>Agaricomycotina</taxon>
        <taxon>Agaricomycetes</taxon>
        <taxon>Agaricomycetidae</taxon>
        <taxon>Agaricales</taxon>
        <taxon>Marasmiineae</taxon>
        <taxon>Physalacriaceae</taxon>
        <taxon>Armillaria</taxon>
    </lineage>
</organism>
<dbReference type="PANTHER" id="PTHR10039">
    <property type="entry name" value="AMELOGENIN"/>
    <property type="match status" value="1"/>
</dbReference>
<comment type="caution">
    <text evidence="3">The sequence shown here is derived from an EMBL/GenBank/DDBJ whole genome shotgun (WGS) entry which is preliminary data.</text>
</comment>
<dbReference type="EMBL" id="JAUEPU010000042">
    <property type="protein sequence ID" value="KAK0488060.1"/>
    <property type="molecule type" value="Genomic_DNA"/>
</dbReference>
<dbReference type="InterPro" id="IPR027417">
    <property type="entry name" value="P-loop_NTPase"/>
</dbReference>
<dbReference type="SUPFAM" id="SSF52540">
    <property type="entry name" value="P-loop containing nucleoside triphosphate hydrolases"/>
    <property type="match status" value="1"/>
</dbReference>
<keyword evidence="4" id="KW-1185">Reference proteome</keyword>
<feature type="domain" description="Nephrocystin 3-like N-terminal" evidence="2">
    <location>
        <begin position="345"/>
        <end position="499"/>
    </location>
</feature>
<protein>
    <recommendedName>
        <fullName evidence="2">Nephrocystin 3-like N-terminal domain-containing protein</fullName>
    </recommendedName>
</protein>
<sequence length="913" mass="102957">MSAATSTQKTMANEERRMLFIRELEIVKIAPTKESRFHLKITAGDKKQKTKVIKIGGVGFLPKWTQNLTLDFDPQAVILWELYGRRWSVIPRFKVLGSVEKKLGEFFEGDSDTSADIHLYNGSSEVAVLKVSVKLDSPSNVLMAVVPNIEKPSESSKFLDPSTLQTVLDATKKMVDTLAGVHPAATIAWGFLSIGFEMLKKYHDMKPAALDLYTDMISTCEEFSKDDIVEQRVRLQNTYKSLFKQIIECAIFIEGYTKKSETEHFFAMDVSTQARRFHLAFADLKNQLSREYAKEAVIVTLGVQKTADVLLMRDRLRDLHPPQELGPKSWCMQGTRVATIDMMLLWIAQCDGRTMWCKGLVGTGKSSLMGTLHESLTTKVGGQSQLAAFVRYDRLEYSKASKLITSIAYSLGMFDDRIGMAISQVIQTLPSVVTLPPSAQFQHLLCNPLESLPDLSDGGPLVVIIDGLDECDASKELLVVLAGGFGPKLPFMRLIISSRPVLHIATAFQEQDCIYPLYLDTSSKAVNNDIHFYLEQELATICNNAFQEKCIELDTVNKLTEWASGLFIWAATVVRFVHALPGILRLQTFLATKPPRDATEALTILYCTALETLMSEQGVNADIKKYVRSVLGALLVASQDGWAGSQIREDILDNIVLQGEGSPPSHHIVSMLGSVLSPETKCQAIHIIHKSFDDFLQDQSRCGDDWFINVALHYKTITDQCQIISKSFLKMWSPTSDMNFEAIPAYISKYALFGKFWYSTYDRSDIELITSFFHSYFLPWMNVVVEDDDTLSFEIMDTVCQQHGPTKIIQKCHIRNSTITVSILQASSWFHHRHLHYSSQESPLKEKITLEWKNSKTPSSSWNPIGDNLNFKDMIFLDDNDMGSYRFKITNATLMPLYVFVFDFYTSDLKISM</sequence>
<gene>
    <name evidence="3" type="ORF">EDD18DRAFT_1360012</name>
</gene>
<name>A0AA39PQA6_9AGAR</name>
<reference evidence="3" key="1">
    <citation type="submission" date="2023-06" db="EMBL/GenBank/DDBJ databases">
        <authorList>
            <consortium name="Lawrence Berkeley National Laboratory"/>
            <person name="Ahrendt S."/>
            <person name="Sahu N."/>
            <person name="Indic B."/>
            <person name="Wong-Bajracharya J."/>
            <person name="Merenyi Z."/>
            <person name="Ke H.-M."/>
            <person name="Monk M."/>
            <person name="Kocsube S."/>
            <person name="Drula E."/>
            <person name="Lipzen A."/>
            <person name="Balint B."/>
            <person name="Henrissat B."/>
            <person name="Andreopoulos B."/>
            <person name="Martin F.M."/>
            <person name="Harder C.B."/>
            <person name="Rigling D."/>
            <person name="Ford K.L."/>
            <person name="Foster G.D."/>
            <person name="Pangilinan J."/>
            <person name="Papanicolaou A."/>
            <person name="Barry K."/>
            <person name="LaButti K."/>
            <person name="Viragh M."/>
            <person name="Koriabine M."/>
            <person name="Yan M."/>
            <person name="Riley R."/>
            <person name="Champramary S."/>
            <person name="Plett K.L."/>
            <person name="Tsai I.J."/>
            <person name="Slot J."/>
            <person name="Sipos G."/>
            <person name="Plett J."/>
            <person name="Nagy L.G."/>
            <person name="Grigoriev I.V."/>
        </authorList>
    </citation>
    <scope>NUCLEOTIDE SEQUENCE</scope>
    <source>
        <strain evidence="3">HWK02</strain>
    </source>
</reference>
<evidence type="ECO:0000256" key="1">
    <source>
        <dbReference type="ARBA" id="ARBA00022737"/>
    </source>
</evidence>